<organism evidence="1 2">
    <name type="scientific">Pristionchus entomophagus</name>
    <dbReference type="NCBI Taxonomy" id="358040"/>
    <lineage>
        <taxon>Eukaryota</taxon>
        <taxon>Metazoa</taxon>
        <taxon>Ecdysozoa</taxon>
        <taxon>Nematoda</taxon>
        <taxon>Chromadorea</taxon>
        <taxon>Rhabditida</taxon>
        <taxon>Rhabditina</taxon>
        <taxon>Diplogasteromorpha</taxon>
        <taxon>Diplogasteroidea</taxon>
        <taxon>Neodiplogasteridae</taxon>
        <taxon>Pristionchus</taxon>
    </lineage>
</organism>
<dbReference type="InterPro" id="IPR052823">
    <property type="entry name" value="SXP/RAL-2_related"/>
</dbReference>
<sequence>LSPFPLAESVSTRPQDLPSTTLSDPIPVFCPNITQTMLLLLSSLSTIVVHSKKSVEGTDTLQREYKGRRPRGHTQPISSALLTLRMLTYLLALAVPAVVLAQFGGPPPNGQIPPLFPPHIEALIPADVLAQMKAIHENPSMPPQMKHEKIDDLMISLPSDLLDKIPPPPGFEQLPQDVQDTFKRLSRDRSVKWADRQAAIRRFIDSLPESVKSLIPMPGAGGPPGFEAIPIQQRAQIQMIENDQNMSFRDRYFKIKQIMDSLPAEIRAHLPAAPPPPPY</sequence>
<name>A0AAV5S9T4_9BILA</name>
<feature type="non-terminal residue" evidence="1">
    <location>
        <position position="1"/>
    </location>
</feature>
<reference evidence="1" key="1">
    <citation type="submission" date="2023-10" db="EMBL/GenBank/DDBJ databases">
        <title>Genome assembly of Pristionchus species.</title>
        <authorList>
            <person name="Yoshida K."/>
            <person name="Sommer R.J."/>
        </authorList>
    </citation>
    <scope>NUCLEOTIDE SEQUENCE</scope>
    <source>
        <strain evidence="1">RS0144</strain>
    </source>
</reference>
<dbReference type="EMBL" id="BTSX01000001">
    <property type="protein sequence ID" value="GMS79961.1"/>
    <property type="molecule type" value="Genomic_DNA"/>
</dbReference>
<evidence type="ECO:0000313" key="1">
    <source>
        <dbReference type="EMBL" id="GMS79961.1"/>
    </source>
</evidence>
<protein>
    <submittedName>
        <fullName evidence="1">Uncharacterized protein</fullName>
    </submittedName>
</protein>
<comment type="caution">
    <text evidence="1">The sequence shown here is derived from an EMBL/GenBank/DDBJ whole genome shotgun (WGS) entry which is preliminary data.</text>
</comment>
<dbReference type="PANTHER" id="PTHR21593">
    <property type="entry name" value="PRION-LIKE- Q/N-RICH -DOMAIN-BEARING PROTEIN PROTEIN"/>
    <property type="match status" value="1"/>
</dbReference>
<proteinExistence type="predicted"/>
<accession>A0AAV5S9T4</accession>
<dbReference type="AlphaFoldDB" id="A0AAV5S9T4"/>
<dbReference type="Proteomes" id="UP001432027">
    <property type="component" value="Unassembled WGS sequence"/>
</dbReference>
<gene>
    <name evidence="1" type="ORF">PENTCL1PPCAC_2136</name>
</gene>
<dbReference type="PANTHER" id="PTHR21593:SF36">
    <property type="entry name" value="DUF148 DOMAIN-CONTAINING PROTEIN-RELATED"/>
    <property type="match status" value="1"/>
</dbReference>
<keyword evidence="2" id="KW-1185">Reference proteome</keyword>
<evidence type="ECO:0000313" key="2">
    <source>
        <dbReference type="Proteomes" id="UP001432027"/>
    </source>
</evidence>